<keyword evidence="3" id="KW-1185">Reference proteome</keyword>
<comment type="caution">
    <text evidence="2">The sequence shown here is derived from an EMBL/GenBank/DDBJ whole genome shotgun (WGS) entry which is preliminary data.</text>
</comment>
<feature type="compositionally biased region" description="Basic and acidic residues" evidence="1">
    <location>
        <begin position="118"/>
        <end position="129"/>
    </location>
</feature>
<feature type="compositionally biased region" description="Low complexity" evidence="1">
    <location>
        <begin position="93"/>
        <end position="115"/>
    </location>
</feature>
<dbReference type="Proteomes" id="UP001331761">
    <property type="component" value="Unassembled WGS sequence"/>
</dbReference>
<proteinExistence type="predicted"/>
<evidence type="ECO:0000313" key="3">
    <source>
        <dbReference type="Proteomes" id="UP001331761"/>
    </source>
</evidence>
<feature type="non-terminal residue" evidence="2">
    <location>
        <position position="1"/>
    </location>
</feature>
<accession>A0AAN8EXR9</accession>
<evidence type="ECO:0000256" key="1">
    <source>
        <dbReference type="SAM" id="MobiDB-lite"/>
    </source>
</evidence>
<name>A0AAN8EXR9_TRICO</name>
<evidence type="ECO:0000313" key="2">
    <source>
        <dbReference type="EMBL" id="KAK5969075.1"/>
    </source>
</evidence>
<reference evidence="2 3" key="1">
    <citation type="submission" date="2019-10" db="EMBL/GenBank/DDBJ databases">
        <title>Assembly and Annotation for the nematode Trichostrongylus colubriformis.</title>
        <authorList>
            <person name="Martin J."/>
        </authorList>
    </citation>
    <scope>NUCLEOTIDE SEQUENCE [LARGE SCALE GENOMIC DNA]</scope>
    <source>
        <strain evidence="2">G859</strain>
        <tissue evidence="2">Whole worm</tissue>
    </source>
</reference>
<gene>
    <name evidence="2" type="ORF">GCK32_016495</name>
</gene>
<protein>
    <submittedName>
        <fullName evidence="2">Uncharacterized protein</fullName>
    </submittedName>
</protein>
<feature type="region of interest" description="Disordered" evidence="1">
    <location>
        <begin position="92"/>
        <end position="129"/>
    </location>
</feature>
<dbReference type="EMBL" id="WIXE01020629">
    <property type="protein sequence ID" value="KAK5969075.1"/>
    <property type="molecule type" value="Genomic_DNA"/>
</dbReference>
<dbReference type="AlphaFoldDB" id="A0AAN8EXR9"/>
<organism evidence="2 3">
    <name type="scientific">Trichostrongylus colubriformis</name>
    <name type="common">Black scour worm</name>
    <dbReference type="NCBI Taxonomy" id="6319"/>
    <lineage>
        <taxon>Eukaryota</taxon>
        <taxon>Metazoa</taxon>
        <taxon>Ecdysozoa</taxon>
        <taxon>Nematoda</taxon>
        <taxon>Chromadorea</taxon>
        <taxon>Rhabditida</taxon>
        <taxon>Rhabditina</taxon>
        <taxon>Rhabditomorpha</taxon>
        <taxon>Strongyloidea</taxon>
        <taxon>Trichostrongylidae</taxon>
        <taxon>Trichostrongylus</taxon>
    </lineage>
</organism>
<sequence length="129" mass="14021">SSPFCKITDHTDVNNPEPVDENLEAILPGVKQGQARCYCSTAKVCNVRSESFAAYLSKAGPEESKILQFFSTIDNITEVKEILEKVKDYKWDTSSTTTTTSSTRTTVTTGTTGTTAPTDEKDDSKGSLL</sequence>